<keyword evidence="6" id="KW-0418">Kinase</keyword>
<dbReference type="InterPro" id="IPR008271">
    <property type="entry name" value="Ser/Thr_kinase_AS"/>
</dbReference>
<dbReference type="Gene3D" id="1.10.510.10">
    <property type="entry name" value="Transferase(Phosphotransferase) domain 1"/>
    <property type="match status" value="2"/>
</dbReference>
<keyword evidence="5" id="KW-0547">Nucleotide-binding</keyword>
<dbReference type="SUPFAM" id="SSF56112">
    <property type="entry name" value="Protein kinase-like (PK-like)"/>
    <property type="match status" value="1"/>
</dbReference>
<comment type="similarity">
    <text evidence="1">Belongs to the protein kinase superfamily. AGC Ser/Thr protein kinase family.</text>
</comment>
<evidence type="ECO:0000256" key="1">
    <source>
        <dbReference type="ARBA" id="ARBA00009903"/>
    </source>
</evidence>
<dbReference type="GO" id="GO:0004674">
    <property type="term" value="F:protein serine/threonine kinase activity"/>
    <property type="evidence" value="ECO:0007669"/>
    <property type="project" value="UniProtKB-KW"/>
</dbReference>
<keyword evidence="7" id="KW-0067">ATP-binding</keyword>
<keyword evidence="3" id="KW-0723">Serine/threonine-protein kinase</keyword>
<dbReference type="InterPro" id="IPR000719">
    <property type="entry name" value="Prot_kinase_dom"/>
</dbReference>
<dbReference type="Proteomes" id="UP000029121">
    <property type="component" value="Unassembled WGS sequence"/>
</dbReference>
<dbReference type="EMBL" id="KB870812">
    <property type="protein sequence ID" value="EOA14413.1"/>
    <property type="molecule type" value="Genomic_DNA"/>
</dbReference>
<evidence type="ECO:0000256" key="5">
    <source>
        <dbReference type="ARBA" id="ARBA00022741"/>
    </source>
</evidence>
<reference evidence="12" key="1">
    <citation type="journal article" date="2013" name="Nat. Genet.">
        <title>The Capsella rubella genome and the genomic consequences of rapid mating system evolution.</title>
        <authorList>
            <person name="Slotte T."/>
            <person name="Hazzouri K.M."/>
            <person name="Agren J.A."/>
            <person name="Koenig D."/>
            <person name="Maumus F."/>
            <person name="Guo Y.L."/>
            <person name="Steige K."/>
            <person name="Platts A.E."/>
            <person name="Escobar J.S."/>
            <person name="Newman L.K."/>
            <person name="Wang W."/>
            <person name="Mandakova T."/>
            <person name="Vello E."/>
            <person name="Smith L.M."/>
            <person name="Henz S.R."/>
            <person name="Steffen J."/>
            <person name="Takuno S."/>
            <person name="Brandvain Y."/>
            <person name="Coop G."/>
            <person name="Andolfatto P."/>
            <person name="Hu T.T."/>
            <person name="Blanchette M."/>
            <person name="Clark R.M."/>
            <person name="Quesneville H."/>
            <person name="Nordborg M."/>
            <person name="Gaut B.S."/>
            <person name="Lysak M.A."/>
            <person name="Jenkins J."/>
            <person name="Grimwood J."/>
            <person name="Chapman J."/>
            <person name="Prochnik S."/>
            <person name="Shu S."/>
            <person name="Rokhsar D."/>
            <person name="Schmutz J."/>
            <person name="Weigel D."/>
            <person name="Wright S.I."/>
        </authorList>
    </citation>
    <scope>NUCLEOTIDE SEQUENCE [LARGE SCALE GENOMIC DNA]</scope>
    <source>
        <strain evidence="12">cv. Monte Gargano</strain>
    </source>
</reference>
<keyword evidence="12" id="KW-1185">Reference proteome</keyword>
<dbReference type="STRING" id="81985.R0GT97"/>
<evidence type="ECO:0000256" key="8">
    <source>
        <dbReference type="ARBA" id="ARBA00047899"/>
    </source>
</evidence>
<evidence type="ECO:0000256" key="6">
    <source>
        <dbReference type="ARBA" id="ARBA00022777"/>
    </source>
</evidence>
<sequence length="156" mass="17392">MAETSTHVCLITDFCPGIVYRDLKPENILLKKDGHIVLADFDLSFMTSCTPQEIITGAGHTSAIDWYLVVSLVGRQLINTLLNRDPSSRLGSKGGANEIKQHAFFRGINWPLIRCMSPPPLDAPLRIIEKDPNAKDIKWEDDGVLVNSMDLDIDLF</sequence>
<gene>
    <name evidence="11" type="ORF">CARUB_v10027613mg</name>
</gene>
<comment type="catalytic activity">
    <reaction evidence="8">
        <text>L-threonyl-[protein] + ATP = O-phospho-L-threonyl-[protein] + ADP + H(+)</text>
        <dbReference type="Rhea" id="RHEA:46608"/>
        <dbReference type="Rhea" id="RHEA-COMP:11060"/>
        <dbReference type="Rhea" id="RHEA-COMP:11605"/>
        <dbReference type="ChEBI" id="CHEBI:15378"/>
        <dbReference type="ChEBI" id="CHEBI:30013"/>
        <dbReference type="ChEBI" id="CHEBI:30616"/>
        <dbReference type="ChEBI" id="CHEBI:61977"/>
        <dbReference type="ChEBI" id="CHEBI:456216"/>
        <dbReference type="EC" id="2.7.11.1"/>
    </reaction>
</comment>
<evidence type="ECO:0000256" key="3">
    <source>
        <dbReference type="ARBA" id="ARBA00022527"/>
    </source>
</evidence>
<dbReference type="PROSITE" id="PS50011">
    <property type="entry name" value="PROTEIN_KINASE_DOM"/>
    <property type="match status" value="1"/>
</dbReference>
<dbReference type="EC" id="2.7.11.1" evidence="2"/>
<dbReference type="PROSITE" id="PS00108">
    <property type="entry name" value="PROTEIN_KINASE_ST"/>
    <property type="match status" value="1"/>
</dbReference>
<evidence type="ECO:0000256" key="4">
    <source>
        <dbReference type="ARBA" id="ARBA00022679"/>
    </source>
</evidence>
<dbReference type="PANTHER" id="PTHR45637">
    <property type="entry name" value="FLIPPASE KINASE 1-RELATED"/>
    <property type="match status" value="1"/>
</dbReference>
<dbReference type="Pfam" id="PF00069">
    <property type="entry name" value="Pkinase"/>
    <property type="match status" value="1"/>
</dbReference>
<evidence type="ECO:0000256" key="7">
    <source>
        <dbReference type="ARBA" id="ARBA00022840"/>
    </source>
</evidence>
<dbReference type="GO" id="GO:0005524">
    <property type="term" value="F:ATP binding"/>
    <property type="evidence" value="ECO:0007669"/>
    <property type="project" value="UniProtKB-KW"/>
</dbReference>
<evidence type="ECO:0000313" key="12">
    <source>
        <dbReference type="Proteomes" id="UP000029121"/>
    </source>
</evidence>
<organism evidence="11 12">
    <name type="scientific">Capsella rubella</name>
    <dbReference type="NCBI Taxonomy" id="81985"/>
    <lineage>
        <taxon>Eukaryota</taxon>
        <taxon>Viridiplantae</taxon>
        <taxon>Streptophyta</taxon>
        <taxon>Embryophyta</taxon>
        <taxon>Tracheophyta</taxon>
        <taxon>Spermatophyta</taxon>
        <taxon>Magnoliopsida</taxon>
        <taxon>eudicotyledons</taxon>
        <taxon>Gunneridae</taxon>
        <taxon>Pentapetalae</taxon>
        <taxon>rosids</taxon>
        <taxon>malvids</taxon>
        <taxon>Brassicales</taxon>
        <taxon>Brassicaceae</taxon>
        <taxon>Camelineae</taxon>
        <taxon>Capsella</taxon>
    </lineage>
</organism>
<feature type="domain" description="Protein kinase" evidence="10">
    <location>
        <begin position="1"/>
        <end position="156"/>
    </location>
</feature>
<accession>R0GT97</accession>
<dbReference type="eggNOG" id="ENOG502QPPH">
    <property type="taxonomic scope" value="Eukaryota"/>
</dbReference>
<proteinExistence type="inferred from homology"/>
<dbReference type="InterPro" id="IPR011009">
    <property type="entry name" value="Kinase-like_dom_sf"/>
</dbReference>
<evidence type="ECO:0000259" key="10">
    <source>
        <dbReference type="PROSITE" id="PS50011"/>
    </source>
</evidence>
<protein>
    <recommendedName>
        <fullName evidence="2">non-specific serine/threonine protein kinase</fullName>
        <ecNumber evidence="2">2.7.11.1</ecNumber>
    </recommendedName>
</protein>
<keyword evidence="4" id="KW-0808">Transferase</keyword>
<name>R0GT97_9BRAS</name>
<evidence type="ECO:0000256" key="2">
    <source>
        <dbReference type="ARBA" id="ARBA00012513"/>
    </source>
</evidence>
<dbReference type="AlphaFoldDB" id="R0GT97"/>
<comment type="catalytic activity">
    <reaction evidence="9">
        <text>L-seryl-[protein] + ATP = O-phospho-L-seryl-[protein] + ADP + H(+)</text>
        <dbReference type="Rhea" id="RHEA:17989"/>
        <dbReference type="Rhea" id="RHEA-COMP:9863"/>
        <dbReference type="Rhea" id="RHEA-COMP:11604"/>
        <dbReference type="ChEBI" id="CHEBI:15378"/>
        <dbReference type="ChEBI" id="CHEBI:29999"/>
        <dbReference type="ChEBI" id="CHEBI:30616"/>
        <dbReference type="ChEBI" id="CHEBI:83421"/>
        <dbReference type="ChEBI" id="CHEBI:456216"/>
        <dbReference type="EC" id="2.7.11.1"/>
    </reaction>
</comment>
<evidence type="ECO:0000313" key="11">
    <source>
        <dbReference type="EMBL" id="EOA14413.1"/>
    </source>
</evidence>
<evidence type="ECO:0000256" key="9">
    <source>
        <dbReference type="ARBA" id="ARBA00048679"/>
    </source>
</evidence>